<sequence length="246" mass="26415">MEHLQSFARAPHARFPASRPVVLLLLLAQVAVAGCQPEPGPTEPKPVPADPAPSPAGTSSHTLTAVPEEEAVAVGLSAQEDRSFLGVLTTRSLQAPQYFHFDAFVVTARESGQVTIMSDVLEVGPNGYIHGYGYPLTIGAIEEGAMLTQIGGDYVQNALETGTAVLQYPVQKGRQYILAYKTFSGFMPLSYRLWLSPYLKMEGRIETLPAPVPVTGDNTGQISLENPRPATLSRIVDWLGPRMGGS</sequence>
<keyword evidence="2" id="KW-0732">Signal</keyword>
<dbReference type="Proteomes" id="UP000256345">
    <property type="component" value="Unassembled WGS sequence"/>
</dbReference>
<evidence type="ECO:0000256" key="2">
    <source>
        <dbReference type="SAM" id="SignalP"/>
    </source>
</evidence>
<comment type="caution">
    <text evidence="3">The sequence shown here is derived from an EMBL/GenBank/DDBJ whole genome shotgun (WGS) entry which is preliminary data.</text>
</comment>
<feature type="chain" id="PRO_5046209452" description="Lipoprotein" evidence="2">
    <location>
        <begin position="34"/>
        <end position="246"/>
    </location>
</feature>
<reference evidence="3 4" key="1">
    <citation type="submission" date="2018-08" db="EMBL/GenBank/DDBJ databases">
        <title>Genomic Encyclopedia of Archaeal and Bacterial Type Strains, Phase II (KMG-II): from individual species to whole genera.</title>
        <authorList>
            <person name="Goeker M."/>
        </authorList>
    </citation>
    <scope>NUCLEOTIDE SEQUENCE [LARGE SCALE GENOMIC DNA]</scope>
    <source>
        <strain evidence="3 4">DSM 2261</strain>
    </source>
</reference>
<gene>
    <name evidence="3" type="ORF">ATI61_105536</name>
</gene>
<evidence type="ECO:0000313" key="3">
    <source>
        <dbReference type="EMBL" id="REG32208.1"/>
    </source>
</evidence>
<evidence type="ECO:0000313" key="4">
    <source>
        <dbReference type="Proteomes" id="UP000256345"/>
    </source>
</evidence>
<evidence type="ECO:0008006" key="5">
    <source>
        <dbReference type="Google" id="ProtNLM"/>
    </source>
</evidence>
<feature type="region of interest" description="Disordered" evidence="1">
    <location>
        <begin position="37"/>
        <end position="61"/>
    </location>
</feature>
<proteinExistence type="predicted"/>
<organism evidence="3 4">
    <name type="scientific">Archangium gephyra</name>
    <dbReference type="NCBI Taxonomy" id="48"/>
    <lineage>
        <taxon>Bacteria</taxon>
        <taxon>Pseudomonadati</taxon>
        <taxon>Myxococcota</taxon>
        <taxon>Myxococcia</taxon>
        <taxon>Myxococcales</taxon>
        <taxon>Cystobacterineae</taxon>
        <taxon>Archangiaceae</taxon>
        <taxon>Archangium</taxon>
    </lineage>
</organism>
<name>A0ABX9K2V8_9BACT</name>
<keyword evidence="4" id="KW-1185">Reference proteome</keyword>
<evidence type="ECO:0000256" key="1">
    <source>
        <dbReference type="SAM" id="MobiDB-lite"/>
    </source>
</evidence>
<dbReference type="EMBL" id="QUMU01000005">
    <property type="protein sequence ID" value="REG32208.1"/>
    <property type="molecule type" value="Genomic_DNA"/>
</dbReference>
<accession>A0ABX9K2V8</accession>
<feature type="signal peptide" evidence="2">
    <location>
        <begin position="1"/>
        <end position="33"/>
    </location>
</feature>
<dbReference type="RefSeq" id="WP_147332900.1">
    <property type="nucleotide sequence ID" value="NZ_CP011509.1"/>
</dbReference>
<feature type="compositionally biased region" description="Pro residues" evidence="1">
    <location>
        <begin position="38"/>
        <end position="54"/>
    </location>
</feature>
<protein>
    <recommendedName>
        <fullName evidence="5">Lipoprotein</fullName>
    </recommendedName>
</protein>